<dbReference type="Pfam" id="PF12833">
    <property type="entry name" value="HTH_18"/>
    <property type="match status" value="1"/>
</dbReference>
<dbReference type="Gene3D" id="1.10.10.60">
    <property type="entry name" value="Homeodomain-like"/>
    <property type="match status" value="1"/>
</dbReference>
<evidence type="ECO:0000256" key="2">
    <source>
        <dbReference type="ARBA" id="ARBA00023125"/>
    </source>
</evidence>
<accession>A0A5P2BRV9</accession>
<protein>
    <submittedName>
        <fullName evidence="6">AraC family transcriptional regulator</fullName>
    </submittedName>
</protein>
<dbReference type="AlphaFoldDB" id="A0A5P2BRV9"/>
<keyword evidence="3" id="KW-0804">Transcription</keyword>
<dbReference type="InterPro" id="IPR035418">
    <property type="entry name" value="AraC-bd_2"/>
</dbReference>
<feature type="region of interest" description="Disordered" evidence="4">
    <location>
        <begin position="1"/>
        <end position="24"/>
    </location>
</feature>
<dbReference type="InterPro" id="IPR050204">
    <property type="entry name" value="AraC_XylS_family_regulators"/>
</dbReference>
<dbReference type="Proteomes" id="UP000322927">
    <property type="component" value="Chromosome"/>
</dbReference>
<keyword evidence="2" id="KW-0238">DNA-binding</keyword>
<sequence length="363" mass="38970">MSIINETRQADDGAEGPVVSANTDGVPAAERFGWWSDMVGDEVMPVTIRSPHAARFRGSVEAVGMPHSQVATFTFSPMTARRSPLQIRRHDPEEYYLVLVQGSPVRLEQADSVACLEAGDMALFSTSAPLVSDFLDQGRQTRLTLLRLARSALPLAGGRADRLLAESLSTRPGSGSAALLGAYLGGLPTAAHACDPAELARLGAIGVDLAATVLAGRLGAQDTLSPETRKAVLRARIKLFIEHNLGDPELVPAAIAAQHHISVRSLHLLFRHEPETVGAMIRRLRLERCHADLTDPALGHRTLAATAARWGFRHPADFGRAFRKAYGVPPGEVRAGARARARALDAQEACARCRRSPGRHGPQ</sequence>
<dbReference type="GO" id="GO:0003700">
    <property type="term" value="F:DNA-binding transcription factor activity"/>
    <property type="evidence" value="ECO:0007669"/>
    <property type="project" value="InterPro"/>
</dbReference>
<dbReference type="PANTHER" id="PTHR46796">
    <property type="entry name" value="HTH-TYPE TRANSCRIPTIONAL ACTIVATOR RHAS-RELATED"/>
    <property type="match status" value="1"/>
</dbReference>
<dbReference type="SUPFAM" id="SSF46689">
    <property type="entry name" value="Homeodomain-like"/>
    <property type="match status" value="1"/>
</dbReference>
<evidence type="ECO:0000256" key="4">
    <source>
        <dbReference type="SAM" id="MobiDB-lite"/>
    </source>
</evidence>
<dbReference type="InterPro" id="IPR009057">
    <property type="entry name" value="Homeodomain-like_sf"/>
</dbReference>
<dbReference type="PANTHER" id="PTHR46796:SF6">
    <property type="entry name" value="ARAC SUBFAMILY"/>
    <property type="match status" value="1"/>
</dbReference>
<dbReference type="OrthoDB" id="9799345at2"/>
<dbReference type="RefSeq" id="WP_150214110.1">
    <property type="nucleotide sequence ID" value="NZ_CP029192.1"/>
</dbReference>
<dbReference type="InterPro" id="IPR018060">
    <property type="entry name" value="HTH_AraC"/>
</dbReference>
<name>A0A5P2BRV9_STRVZ</name>
<evidence type="ECO:0000313" key="6">
    <source>
        <dbReference type="EMBL" id="QES32458.1"/>
    </source>
</evidence>
<evidence type="ECO:0000313" key="7">
    <source>
        <dbReference type="Proteomes" id="UP000322927"/>
    </source>
</evidence>
<dbReference type="SMART" id="SM00342">
    <property type="entry name" value="HTH_ARAC"/>
    <property type="match status" value="1"/>
</dbReference>
<dbReference type="GO" id="GO:0043565">
    <property type="term" value="F:sequence-specific DNA binding"/>
    <property type="evidence" value="ECO:0007669"/>
    <property type="project" value="InterPro"/>
</dbReference>
<dbReference type="PROSITE" id="PS01124">
    <property type="entry name" value="HTH_ARAC_FAMILY_2"/>
    <property type="match status" value="1"/>
</dbReference>
<evidence type="ECO:0000259" key="5">
    <source>
        <dbReference type="PROSITE" id="PS01124"/>
    </source>
</evidence>
<dbReference type="EMBL" id="CP029192">
    <property type="protein sequence ID" value="QES32458.1"/>
    <property type="molecule type" value="Genomic_DNA"/>
</dbReference>
<feature type="domain" description="HTH araC/xylS-type" evidence="5">
    <location>
        <begin position="235"/>
        <end position="336"/>
    </location>
</feature>
<dbReference type="Pfam" id="PF14525">
    <property type="entry name" value="AraC_binding_2"/>
    <property type="match status" value="1"/>
</dbReference>
<evidence type="ECO:0000256" key="1">
    <source>
        <dbReference type="ARBA" id="ARBA00023015"/>
    </source>
</evidence>
<gene>
    <name evidence="6" type="ORF">DEJ48_02710</name>
</gene>
<reference evidence="6 7" key="1">
    <citation type="submission" date="2018-05" db="EMBL/GenBank/DDBJ databases">
        <title>Streptomyces venezuelae.</title>
        <authorList>
            <person name="Kim W."/>
            <person name="Lee N."/>
            <person name="Cho B.-K."/>
        </authorList>
    </citation>
    <scope>NUCLEOTIDE SEQUENCE [LARGE SCALE GENOMIC DNA]</scope>
    <source>
        <strain evidence="6 7">ATCC 14584</strain>
    </source>
</reference>
<evidence type="ECO:0000256" key="3">
    <source>
        <dbReference type="ARBA" id="ARBA00023163"/>
    </source>
</evidence>
<keyword evidence="1" id="KW-0805">Transcription regulation</keyword>
<proteinExistence type="predicted"/>
<organism evidence="6 7">
    <name type="scientific">Streptomyces venezuelae</name>
    <dbReference type="NCBI Taxonomy" id="54571"/>
    <lineage>
        <taxon>Bacteria</taxon>
        <taxon>Bacillati</taxon>
        <taxon>Actinomycetota</taxon>
        <taxon>Actinomycetes</taxon>
        <taxon>Kitasatosporales</taxon>
        <taxon>Streptomycetaceae</taxon>
        <taxon>Streptomyces</taxon>
    </lineage>
</organism>